<dbReference type="InterPro" id="IPR011990">
    <property type="entry name" value="TPR-like_helical_dom_sf"/>
</dbReference>
<evidence type="ECO:0000313" key="5">
    <source>
        <dbReference type="Proteomes" id="UP001242045"/>
    </source>
</evidence>
<dbReference type="Gene3D" id="1.25.40.10">
    <property type="entry name" value="Tetratricopeptide repeat domain"/>
    <property type="match status" value="1"/>
</dbReference>
<dbReference type="Gene3D" id="3.40.50.300">
    <property type="entry name" value="P-loop containing nucleotide triphosphate hydrolases"/>
    <property type="match status" value="1"/>
</dbReference>
<dbReference type="InterPro" id="IPR016032">
    <property type="entry name" value="Sig_transdc_resp-reg_C-effctor"/>
</dbReference>
<dbReference type="InterPro" id="IPR049945">
    <property type="entry name" value="AAA_22"/>
</dbReference>
<dbReference type="PANTHER" id="PTHR47691">
    <property type="entry name" value="REGULATOR-RELATED"/>
    <property type="match status" value="1"/>
</dbReference>
<evidence type="ECO:0000256" key="1">
    <source>
        <dbReference type="ARBA" id="ARBA00023125"/>
    </source>
</evidence>
<dbReference type="PROSITE" id="PS51755">
    <property type="entry name" value="OMPR_PHOB"/>
    <property type="match status" value="1"/>
</dbReference>
<dbReference type="InterPro" id="IPR027417">
    <property type="entry name" value="P-loop_NTPase"/>
</dbReference>
<evidence type="ECO:0000313" key="4">
    <source>
        <dbReference type="EMBL" id="MDP9890949.1"/>
    </source>
</evidence>
<dbReference type="AlphaFoldDB" id="A0AAW8CKU3"/>
<dbReference type="GO" id="GO:0006355">
    <property type="term" value="P:regulation of DNA-templated transcription"/>
    <property type="evidence" value="ECO:0007669"/>
    <property type="project" value="InterPro"/>
</dbReference>
<feature type="DNA-binding region" description="OmpR/PhoB-type" evidence="2">
    <location>
        <begin position="26"/>
        <end position="127"/>
    </location>
</feature>
<dbReference type="GO" id="GO:0000160">
    <property type="term" value="P:phosphorelay signal transduction system"/>
    <property type="evidence" value="ECO:0007669"/>
    <property type="project" value="InterPro"/>
</dbReference>
<proteinExistence type="predicted"/>
<gene>
    <name evidence="4" type="ORF">J2W31_000045</name>
</gene>
<dbReference type="GO" id="GO:0016887">
    <property type="term" value="F:ATP hydrolysis activity"/>
    <property type="evidence" value="ECO:0007669"/>
    <property type="project" value="InterPro"/>
</dbReference>
<protein>
    <submittedName>
        <fullName evidence="4">ATPase/DNA-binding winged helix-turn-helix (WHTH) protein</fullName>
    </submittedName>
</protein>
<dbReference type="Pfam" id="PF25872">
    <property type="entry name" value="HTH_77"/>
    <property type="match status" value="1"/>
</dbReference>
<dbReference type="PANTHER" id="PTHR47691:SF3">
    <property type="entry name" value="HTH-TYPE TRANSCRIPTIONAL REGULATOR RV0890C-RELATED"/>
    <property type="match status" value="1"/>
</dbReference>
<evidence type="ECO:0000256" key="2">
    <source>
        <dbReference type="PROSITE-ProRule" id="PRU01091"/>
    </source>
</evidence>
<dbReference type="Gene3D" id="1.10.10.10">
    <property type="entry name" value="Winged helix-like DNA-binding domain superfamily/Winged helix DNA-binding domain"/>
    <property type="match status" value="2"/>
</dbReference>
<sequence>MGEMYDIAARSAPSQAHAAAAQGPGEVRWRFGAFILWETQRRLERLGHSVRLGSRSFELLLQLLRRVGEVVGKDELLATVWAGVVVEESSVRVHISALRKALGEPQDGDNCKEWISNIPLRGYRFNGTVLREQIGTAPEERPLSMALTAPSFAKLPERLTRLVGRDADMARVQAALHARRLVTIVGAGGIGKTRVAIHAAECHAERTAMQLAFIDLSPLVSHAHLASTVARSLGAPADTADTTRAILQRLADRDVLLLIDNCEHMLDELALLVTQLLGALPGLRILATSREPIRIEGEHVERLSPLAVPGAECAGLAEAMASPAVELLVERAKAVGARAFEDSDGQLLAAIARQVDGIPLAIELVAARLGVQPIGDLAFRLNDHMRLYSAGSRAVLPRHSTLAAALDWSIALLDDAELRLFRRLSVFRGRFDVESALSVTRADMDPEVAFDALISLANKSLVSFDNSDAIAPYRLLDTTRSYAAALLEKTDEGPALRRRHALLMRELMSAATSDSGELTGQAWNARYAHRLDDVRSALDACLAPQDDWETGAALTIASAPLWFHVSQVEEYRDRVIAALACLAQQPGTDTETEAWLQIALGNALWHTRGPVPEMGAAYERALAVAMSVGSVVLELQARWGICVLHAIRGEYTAALHHSQVLFEFAQSTADPAALNLAHRMAALASHFCGDFSAASAGAQAAILVGGAVRQTPVNLFQVDAAVASNALLARTLWLQGDAAKAMATATRAVSLAEAGGNALSLCFALFGTCPVALWSGELELARRWVRMLLDETQRRGLVYWHEWAHCYALGLQAFTADDRGRHVRQVAQQLDAFDAPRKEMLVTFCADWIDDETIARAGAGHGQWSAAETWRAAGRRCEYRGLDDEAEAFYRRAIDTARQQGALGWEFRAALSIARLWVRLGKAKDALALLDEVCRRAAPRGEHPGLAKARALHSELSRS</sequence>
<dbReference type="SMART" id="SM00862">
    <property type="entry name" value="Trans_reg_C"/>
    <property type="match status" value="1"/>
</dbReference>
<evidence type="ECO:0000259" key="3">
    <source>
        <dbReference type="PROSITE" id="PS51755"/>
    </source>
</evidence>
<dbReference type="SUPFAM" id="SSF52540">
    <property type="entry name" value="P-loop containing nucleoside triphosphate hydrolases"/>
    <property type="match status" value="1"/>
</dbReference>
<organism evidence="4 5">
    <name type="scientific">Variovorax boronicumulans</name>
    <dbReference type="NCBI Taxonomy" id="436515"/>
    <lineage>
        <taxon>Bacteria</taxon>
        <taxon>Pseudomonadati</taxon>
        <taxon>Pseudomonadota</taxon>
        <taxon>Betaproteobacteria</taxon>
        <taxon>Burkholderiales</taxon>
        <taxon>Comamonadaceae</taxon>
        <taxon>Variovorax</taxon>
    </lineage>
</organism>
<name>A0AAW8CKU3_9BURK</name>
<dbReference type="Proteomes" id="UP001242045">
    <property type="component" value="Unassembled WGS sequence"/>
</dbReference>
<dbReference type="InterPro" id="IPR036388">
    <property type="entry name" value="WH-like_DNA-bd_sf"/>
</dbReference>
<comment type="caution">
    <text evidence="4">The sequence shown here is derived from an EMBL/GenBank/DDBJ whole genome shotgun (WGS) entry which is preliminary data.</text>
</comment>
<accession>A0AAW8CKU3</accession>
<dbReference type="EMBL" id="JAUSRD010000001">
    <property type="protein sequence ID" value="MDP9890949.1"/>
    <property type="molecule type" value="Genomic_DNA"/>
</dbReference>
<dbReference type="InterPro" id="IPR058852">
    <property type="entry name" value="HTH_77"/>
</dbReference>
<dbReference type="GO" id="GO:0003677">
    <property type="term" value="F:DNA binding"/>
    <property type="evidence" value="ECO:0007669"/>
    <property type="project" value="UniProtKB-UniRule"/>
</dbReference>
<feature type="domain" description="OmpR/PhoB-type" evidence="3">
    <location>
        <begin position="26"/>
        <end position="127"/>
    </location>
</feature>
<dbReference type="PRINTS" id="PR00364">
    <property type="entry name" value="DISEASERSIST"/>
</dbReference>
<dbReference type="Pfam" id="PF13401">
    <property type="entry name" value="AAA_22"/>
    <property type="match status" value="1"/>
</dbReference>
<dbReference type="InterPro" id="IPR001867">
    <property type="entry name" value="OmpR/PhoB-type_DNA-bd"/>
</dbReference>
<dbReference type="CDD" id="cd00383">
    <property type="entry name" value="trans_reg_C"/>
    <property type="match status" value="1"/>
</dbReference>
<dbReference type="Pfam" id="PF00486">
    <property type="entry name" value="Trans_reg_C"/>
    <property type="match status" value="1"/>
</dbReference>
<dbReference type="SUPFAM" id="SSF46894">
    <property type="entry name" value="C-terminal effector domain of the bipartite response regulators"/>
    <property type="match status" value="1"/>
</dbReference>
<reference evidence="4" key="1">
    <citation type="submission" date="2023-07" db="EMBL/GenBank/DDBJ databases">
        <title>Sorghum-associated microbial communities from plants grown in Nebraska, USA.</title>
        <authorList>
            <person name="Schachtman D."/>
        </authorList>
    </citation>
    <scope>NUCLEOTIDE SEQUENCE</scope>
    <source>
        <strain evidence="4">DS3754</strain>
    </source>
</reference>
<keyword evidence="1 2" id="KW-0238">DNA-binding</keyword>
<dbReference type="SUPFAM" id="SSF48452">
    <property type="entry name" value="TPR-like"/>
    <property type="match status" value="1"/>
</dbReference>